<organism evidence="3 4">
    <name type="scientific">Candidatus Fimisoma avicola</name>
    <dbReference type="NCBI Taxonomy" id="2840826"/>
    <lineage>
        <taxon>Bacteria</taxon>
        <taxon>Bacillati</taxon>
        <taxon>Bacillota</taxon>
        <taxon>Clostridia</taxon>
        <taxon>Eubacteriales</taxon>
        <taxon>Candidatus Fimisoma</taxon>
    </lineage>
</organism>
<dbReference type="InterPro" id="IPR036691">
    <property type="entry name" value="Endo/exonu/phosph_ase_sf"/>
</dbReference>
<keyword evidence="1" id="KW-1133">Transmembrane helix</keyword>
<dbReference type="Gene3D" id="3.60.10.10">
    <property type="entry name" value="Endonuclease/exonuclease/phosphatase"/>
    <property type="match status" value="1"/>
</dbReference>
<keyword evidence="3" id="KW-0255">Endonuclease</keyword>
<evidence type="ECO:0000313" key="4">
    <source>
        <dbReference type="Proteomes" id="UP000824091"/>
    </source>
</evidence>
<sequence>MKKVLKISGIIIGVLILIVLAYVAYLLIDYHREEDNLPLEVTVPASGVQAGAVPTGETLSITSWNIGFGAYTDQYSFFMDGGEYSRGFSKEIVEKTVEQISDDLVSFDSDFYFLQEVDTDATRSYHLNEYEMIASRFDEKYKIFAQNYDSSYLFYPILEPHGKSQAGIATMSDYPVTSSVRRSLPIQSGLAKFFDLDRCYSISRLPAADGKELVLINFHLSAYTTDPTVAEAQLAMMYEDMTAEYKAGNYVICGGDFNKDLLGDSSEVFGVSGEDYSWAQPFPYDSVPEGFTVVAPFDDENPVPSCRNADKPWDPETNFQLTIDGFIISDNVRLVSSDVVDLQFACSDHNPVYMDFILEN</sequence>
<dbReference type="EMBL" id="DVMO01000101">
    <property type="protein sequence ID" value="HIU28062.1"/>
    <property type="molecule type" value="Genomic_DNA"/>
</dbReference>
<reference evidence="3" key="2">
    <citation type="journal article" date="2021" name="PeerJ">
        <title>Extensive microbial diversity within the chicken gut microbiome revealed by metagenomics and culture.</title>
        <authorList>
            <person name="Gilroy R."/>
            <person name="Ravi A."/>
            <person name="Getino M."/>
            <person name="Pursley I."/>
            <person name="Horton D.L."/>
            <person name="Alikhan N.F."/>
            <person name="Baker D."/>
            <person name="Gharbi K."/>
            <person name="Hall N."/>
            <person name="Watson M."/>
            <person name="Adriaenssens E.M."/>
            <person name="Foster-Nyarko E."/>
            <person name="Jarju S."/>
            <person name="Secka A."/>
            <person name="Antonio M."/>
            <person name="Oren A."/>
            <person name="Chaudhuri R.R."/>
            <person name="La Ragione R."/>
            <person name="Hildebrand F."/>
            <person name="Pallen M.J."/>
        </authorList>
    </citation>
    <scope>NUCLEOTIDE SEQUENCE</scope>
    <source>
        <strain evidence="3">11300</strain>
    </source>
</reference>
<feature type="transmembrane region" description="Helical" evidence="1">
    <location>
        <begin position="7"/>
        <end position="28"/>
    </location>
</feature>
<keyword evidence="3" id="KW-0540">Nuclease</keyword>
<evidence type="ECO:0000313" key="3">
    <source>
        <dbReference type="EMBL" id="HIU28062.1"/>
    </source>
</evidence>
<dbReference type="GO" id="GO:0004519">
    <property type="term" value="F:endonuclease activity"/>
    <property type="evidence" value="ECO:0007669"/>
    <property type="project" value="UniProtKB-KW"/>
</dbReference>
<keyword evidence="1" id="KW-0472">Membrane</keyword>
<keyword evidence="3" id="KW-0378">Hydrolase</keyword>
<protein>
    <submittedName>
        <fullName evidence="3">Endonuclease/exonuclease/phosphatase family protein</fullName>
    </submittedName>
</protein>
<evidence type="ECO:0000256" key="1">
    <source>
        <dbReference type="SAM" id="Phobius"/>
    </source>
</evidence>
<dbReference type="Pfam" id="PF03372">
    <property type="entry name" value="Exo_endo_phos"/>
    <property type="match status" value="1"/>
</dbReference>
<accession>A0A9D1I5A0</accession>
<dbReference type="Proteomes" id="UP000824091">
    <property type="component" value="Unassembled WGS sequence"/>
</dbReference>
<dbReference type="AlphaFoldDB" id="A0A9D1I5A0"/>
<keyword evidence="1" id="KW-0812">Transmembrane</keyword>
<feature type="domain" description="Endonuclease/exonuclease/phosphatase" evidence="2">
    <location>
        <begin position="63"/>
        <end position="349"/>
    </location>
</feature>
<dbReference type="InterPro" id="IPR005135">
    <property type="entry name" value="Endo/exonuclease/phosphatase"/>
</dbReference>
<proteinExistence type="predicted"/>
<dbReference type="SUPFAM" id="SSF56219">
    <property type="entry name" value="DNase I-like"/>
    <property type="match status" value="1"/>
</dbReference>
<gene>
    <name evidence="3" type="ORF">IAD16_06775</name>
</gene>
<name>A0A9D1I5A0_9FIRM</name>
<reference evidence="3" key="1">
    <citation type="submission" date="2020-10" db="EMBL/GenBank/DDBJ databases">
        <authorList>
            <person name="Gilroy R."/>
        </authorList>
    </citation>
    <scope>NUCLEOTIDE SEQUENCE</scope>
    <source>
        <strain evidence="3">11300</strain>
    </source>
</reference>
<evidence type="ECO:0000259" key="2">
    <source>
        <dbReference type="Pfam" id="PF03372"/>
    </source>
</evidence>
<comment type="caution">
    <text evidence="3">The sequence shown here is derived from an EMBL/GenBank/DDBJ whole genome shotgun (WGS) entry which is preliminary data.</text>
</comment>